<feature type="compositionally biased region" description="Basic and acidic residues" evidence="1">
    <location>
        <begin position="68"/>
        <end position="78"/>
    </location>
</feature>
<proteinExistence type="predicted"/>
<reference evidence="2" key="1">
    <citation type="journal article" date="2022" name="bioRxiv">
        <title>Sequencing and chromosome-scale assembly of the giantPleurodeles waltlgenome.</title>
        <authorList>
            <person name="Brown T."/>
            <person name="Elewa A."/>
            <person name="Iarovenko S."/>
            <person name="Subramanian E."/>
            <person name="Araus A.J."/>
            <person name="Petzold A."/>
            <person name="Susuki M."/>
            <person name="Suzuki K.-i.T."/>
            <person name="Hayashi T."/>
            <person name="Toyoda A."/>
            <person name="Oliveira C."/>
            <person name="Osipova E."/>
            <person name="Leigh N.D."/>
            <person name="Simon A."/>
            <person name="Yun M.H."/>
        </authorList>
    </citation>
    <scope>NUCLEOTIDE SEQUENCE</scope>
    <source>
        <strain evidence="2">20211129_DDA</strain>
        <tissue evidence="2">Liver</tissue>
    </source>
</reference>
<dbReference type="EMBL" id="JANPWB010000013">
    <property type="protein sequence ID" value="KAJ1106457.1"/>
    <property type="molecule type" value="Genomic_DNA"/>
</dbReference>
<keyword evidence="3" id="KW-1185">Reference proteome</keyword>
<evidence type="ECO:0000313" key="2">
    <source>
        <dbReference type="EMBL" id="KAJ1106457.1"/>
    </source>
</evidence>
<evidence type="ECO:0000313" key="3">
    <source>
        <dbReference type="Proteomes" id="UP001066276"/>
    </source>
</evidence>
<evidence type="ECO:0000256" key="1">
    <source>
        <dbReference type="SAM" id="MobiDB-lite"/>
    </source>
</evidence>
<gene>
    <name evidence="2" type="ORF">NDU88_003858</name>
</gene>
<feature type="region of interest" description="Disordered" evidence="1">
    <location>
        <begin position="37"/>
        <end position="111"/>
    </location>
</feature>
<protein>
    <submittedName>
        <fullName evidence="2">Uncharacterized protein</fullName>
    </submittedName>
</protein>
<feature type="compositionally biased region" description="Basic and acidic residues" evidence="1">
    <location>
        <begin position="37"/>
        <end position="51"/>
    </location>
</feature>
<name>A0AAV7MVT8_PLEWA</name>
<accession>A0AAV7MVT8</accession>
<organism evidence="2 3">
    <name type="scientific">Pleurodeles waltl</name>
    <name type="common">Iberian ribbed newt</name>
    <dbReference type="NCBI Taxonomy" id="8319"/>
    <lineage>
        <taxon>Eukaryota</taxon>
        <taxon>Metazoa</taxon>
        <taxon>Chordata</taxon>
        <taxon>Craniata</taxon>
        <taxon>Vertebrata</taxon>
        <taxon>Euteleostomi</taxon>
        <taxon>Amphibia</taxon>
        <taxon>Batrachia</taxon>
        <taxon>Caudata</taxon>
        <taxon>Salamandroidea</taxon>
        <taxon>Salamandridae</taxon>
        <taxon>Pleurodelinae</taxon>
        <taxon>Pleurodeles</taxon>
    </lineage>
</organism>
<dbReference type="AlphaFoldDB" id="A0AAV7MVT8"/>
<dbReference type="Proteomes" id="UP001066276">
    <property type="component" value="Chromosome 9"/>
</dbReference>
<comment type="caution">
    <text evidence="2">The sequence shown here is derived from an EMBL/GenBank/DDBJ whole genome shotgun (WGS) entry which is preliminary data.</text>
</comment>
<sequence length="111" mass="12296">MKRLSPEWRCSRGRAIGVTCCPDNWGAGVGDVNLDFRVRKGNKREDGRERESEEPDAVDFKPNGTTETGRKDQEEPRTRAGTTDGVGDAGDAENQEPREDTLKRRHVPGGT</sequence>